<feature type="compositionally biased region" description="Low complexity" evidence="5">
    <location>
        <begin position="1"/>
        <end position="12"/>
    </location>
</feature>
<evidence type="ECO:0000256" key="2">
    <source>
        <dbReference type="ARBA" id="ARBA00023125"/>
    </source>
</evidence>
<dbReference type="OrthoDB" id="116240at2"/>
<evidence type="ECO:0000313" key="7">
    <source>
        <dbReference type="Proteomes" id="UP000675920"/>
    </source>
</evidence>
<evidence type="ECO:0000259" key="6">
    <source>
        <dbReference type="PROSITE" id="PS50977"/>
    </source>
</evidence>
<name>A0A8B6XAS9_9BURK</name>
<dbReference type="Pfam" id="PF00440">
    <property type="entry name" value="TetR_N"/>
    <property type="match status" value="1"/>
</dbReference>
<feature type="DNA-binding region" description="H-T-H motif" evidence="4">
    <location>
        <begin position="44"/>
        <end position="63"/>
    </location>
</feature>
<evidence type="ECO:0000256" key="3">
    <source>
        <dbReference type="ARBA" id="ARBA00023163"/>
    </source>
</evidence>
<dbReference type="SUPFAM" id="SSF46689">
    <property type="entry name" value="Homeodomain-like"/>
    <property type="match status" value="1"/>
</dbReference>
<protein>
    <submittedName>
        <fullName evidence="8">TetR/AcrR family transcriptional regulator</fullName>
    </submittedName>
</protein>
<dbReference type="GO" id="GO:0003677">
    <property type="term" value="F:DNA binding"/>
    <property type="evidence" value="ECO:0007669"/>
    <property type="project" value="UniProtKB-UniRule"/>
</dbReference>
<dbReference type="PANTHER" id="PTHR47506:SF7">
    <property type="entry name" value="TRANSCRIPTIONAL REGULATORY PROTEIN"/>
    <property type="match status" value="1"/>
</dbReference>
<reference evidence="8" key="2">
    <citation type="submission" date="2025-08" db="UniProtKB">
        <authorList>
            <consortium name="RefSeq"/>
        </authorList>
    </citation>
    <scope>IDENTIFICATION</scope>
</reference>
<evidence type="ECO:0000256" key="1">
    <source>
        <dbReference type="ARBA" id="ARBA00023015"/>
    </source>
</evidence>
<dbReference type="Gene3D" id="1.10.357.10">
    <property type="entry name" value="Tetracycline Repressor, domain 2"/>
    <property type="match status" value="1"/>
</dbReference>
<dbReference type="PANTHER" id="PTHR47506">
    <property type="entry name" value="TRANSCRIPTIONAL REGULATORY PROTEIN"/>
    <property type="match status" value="1"/>
</dbReference>
<dbReference type="PROSITE" id="PS50977">
    <property type="entry name" value="HTH_TETR_2"/>
    <property type="match status" value="1"/>
</dbReference>
<dbReference type="Proteomes" id="UP000675920">
    <property type="component" value="Unplaced"/>
</dbReference>
<organism evidence="7 8">
    <name type="scientific">Derxia gummosa DSM 723</name>
    <dbReference type="NCBI Taxonomy" id="1121388"/>
    <lineage>
        <taxon>Bacteria</taxon>
        <taxon>Pseudomonadati</taxon>
        <taxon>Pseudomonadota</taxon>
        <taxon>Betaproteobacteria</taxon>
        <taxon>Burkholderiales</taxon>
        <taxon>Alcaligenaceae</taxon>
        <taxon>Derxia</taxon>
    </lineage>
</organism>
<evidence type="ECO:0000256" key="5">
    <source>
        <dbReference type="SAM" id="MobiDB-lite"/>
    </source>
</evidence>
<dbReference type="PRINTS" id="PR00455">
    <property type="entry name" value="HTHTETR"/>
</dbReference>
<sequence length="215" mass="22272">MTSRPAANRRAAPPAPADAPPSPRERILAAAHDLFYRDGIRATGIDAVIAAAGVTKVTFYRQFPSKNDLVRAFLDHRHDVWMAWFVDALGRHGAREGGGTAPLLGALEEWFSADAYRGCAFLNTVVELGSDLPEVRAIARRHKADMTEVIAGLLPAGDASALTATPSSGVGNGATGAAEAIATAVDGAILRAQMDGAPGPALAALGRLLAALDLS</sequence>
<dbReference type="InterPro" id="IPR001647">
    <property type="entry name" value="HTH_TetR"/>
</dbReference>
<feature type="compositionally biased region" description="Pro residues" evidence="5">
    <location>
        <begin position="13"/>
        <end position="22"/>
    </location>
</feature>
<evidence type="ECO:0000256" key="4">
    <source>
        <dbReference type="PROSITE-ProRule" id="PRU00335"/>
    </source>
</evidence>
<keyword evidence="1" id="KW-0805">Transcription regulation</keyword>
<evidence type="ECO:0000313" key="8">
    <source>
        <dbReference type="RefSeq" id="WP_084544762.1"/>
    </source>
</evidence>
<feature type="region of interest" description="Disordered" evidence="5">
    <location>
        <begin position="1"/>
        <end position="23"/>
    </location>
</feature>
<keyword evidence="7" id="KW-1185">Reference proteome</keyword>
<proteinExistence type="predicted"/>
<dbReference type="SUPFAM" id="SSF48498">
    <property type="entry name" value="Tetracyclin repressor-like, C-terminal domain"/>
    <property type="match status" value="1"/>
</dbReference>
<dbReference type="InterPro" id="IPR036271">
    <property type="entry name" value="Tet_transcr_reg_TetR-rel_C_sf"/>
</dbReference>
<keyword evidence="2 4" id="KW-0238">DNA-binding</keyword>
<dbReference type="AlphaFoldDB" id="A0A8B6XAS9"/>
<feature type="domain" description="HTH tetR-type" evidence="6">
    <location>
        <begin position="21"/>
        <end position="81"/>
    </location>
</feature>
<keyword evidence="3" id="KW-0804">Transcription</keyword>
<dbReference type="InterPro" id="IPR009057">
    <property type="entry name" value="Homeodomain-like_sf"/>
</dbReference>
<accession>A0A8B6XAS9</accession>
<dbReference type="RefSeq" id="WP_084544762.1">
    <property type="nucleotide sequence ID" value="NZ_AXWS01000007.1"/>
</dbReference>
<reference evidence="8" key="1">
    <citation type="journal article" date="2013" name="Cell. Signal.">
        <title>The underling mechanism of bacterial TetR/AcrR family transcriptional repressors.</title>
        <authorList>
            <person name="Deng W."/>
            <person name="Li C."/>
            <person name="Xie J."/>
        </authorList>
    </citation>
    <scope>NUCLEOTIDE SEQUENCE</scope>
</reference>